<feature type="compositionally biased region" description="Polar residues" evidence="1">
    <location>
        <begin position="383"/>
        <end position="403"/>
    </location>
</feature>
<feature type="compositionally biased region" description="Basic and acidic residues" evidence="1">
    <location>
        <begin position="447"/>
        <end position="458"/>
    </location>
</feature>
<gene>
    <name evidence="2" type="ORF">SYNPS1DRAFT_30001</name>
</gene>
<dbReference type="Proteomes" id="UP000278143">
    <property type="component" value="Unassembled WGS sequence"/>
</dbReference>
<feature type="non-terminal residue" evidence="2">
    <location>
        <position position="467"/>
    </location>
</feature>
<organism evidence="2 3">
    <name type="scientific">Syncephalis pseudoplumigaleata</name>
    <dbReference type="NCBI Taxonomy" id="1712513"/>
    <lineage>
        <taxon>Eukaryota</taxon>
        <taxon>Fungi</taxon>
        <taxon>Fungi incertae sedis</taxon>
        <taxon>Zoopagomycota</taxon>
        <taxon>Zoopagomycotina</taxon>
        <taxon>Zoopagomycetes</taxon>
        <taxon>Zoopagales</taxon>
        <taxon>Piptocephalidaceae</taxon>
        <taxon>Syncephalis</taxon>
    </lineage>
</organism>
<accession>A0A4P9YXH7</accession>
<feature type="compositionally biased region" description="Low complexity" evidence="1">
    <location>
        <begin position="160"/>
        <end position="185"/>
    </location>
</feature>
<feature type="compositionally biased region" description="Polar residues" evidence="1">
    <location>
        <begin position="186"/>
        <end position="198"/>
    </location>
</feature>
<proteinExistence type="predicted"/>
<feature type="region of interest" description="Disordered" evidence="1">
    <location>
        <begin position="425"/>
        <end position="467"/>
    </location>
</feature>
<dbReference type="OrthoDB" id="10628844at2759"/>
<evidence type="ECO:0000313" key="2">
    <source>
        <dbReference type="EMBL" id="RKP24232.1"/>
    </source>
</evidence>
<reference evidence="3" key="1">
    <citation type="journal article" date="2018" name="Nat. Microbiol.">
        <title>Leveraging single-cell genomics to expand the fungal tree of life.</title>
        <authorList>
            <person name="Ahrendt S.R."/>
            <person name="Quandt C.A."/>
            <person name="Ciobanu D."/>
            <person name="Clum A."/>
            <person name="Salamov A."/>
            <person name="Andreopoulos B."/>
            <person name="Cheng J.F."/>
            <person name="Woyke T."/>
            <person name="Pelin A."/>
            <person name="Henrissat B."/>
            <person name="Reynolds N.K."/>
            <person name="Benny G.L."/>
            <person name="Smith M.E."/>
            <person name="James T.Y."/>
            <person name="Grigoriev I.V."/>
        </authorList>
    </citation>
    <scope>NUCLEOTIDE SEQUENCE [LARGE SCALE GENOMIC DNA]</scope>
    <source>
        <strain evidence="3">Benny S71-1</strain>
    </source>
</reference>
<feature type="compositionally biased region" description="Basic and acidic residues" evidence="1">
    <location>
        <begin position="235"/>
        <end position="244"/>
    </location>
</feature>
<evidence type="ECO:0000256" key="1">
    <source>
        <dbReference type="SAM" id="MobiDB-lite"/>
    </source>
</evidence>
<name>A0A4P9YXH7_9FUNG</name>
<dbReference type="EMBL" id="KZ990361">
    <property type="protein sequence ID" value="RKP24232.1"/>
    <property type="molecule type" value="Genomic_DNA"/>
</dbReference>
<dbReference type="AlphaFoldDB" id="A0A4P9YXH7"/>
<sequence length="467" mass="50316">MEGATGHARALLGMLPHAPGSIAAYRLLRPWLVERQRSLERCNARLLALLACTTILLLLLHHDYKYRDYCCSTGGHGCAGARVLEILFSIYLARCCIEQSRRAFPFVICSFIPLRNKQHRAATLPALLLRITGCWMTQPRRIVGEPTSNDHHHHQHHSHLTSTATATDHPGVISANAPGAAPSAGTLTINTRFNTQSQHRQHNSSNSNSNKVTAVSSPRGPLSMPSPEQITQPRGLRDLPRSFDDSMLSMMSPVDPVAFEPFDKCASKAAAQTSSDNQAAAPVARGRSMSDAHSTLDSLASIKDALDQILVERQFERKSSVRLPANDAYIRREYQAKYARGSDSAVSLGRLRRGQTFTMGSGNNSGGAGNEMALNGAGMRAPRSNSGPGVSRTNRDSTTSSHSFDLDSAMAAAAMLAAGHGVSSQLPGLPGMTGGNGNNGNGPVQPEELRRQKPDRFRSNQSAEDDP</sequence>
<protein>
    <submittedName>
        <fullName evidence="2">Uncharacterized protein</fullName>
    </submittedName>
</protein>
<feature type="region of interest" description="Disordered" evidence="1">
    <location>
        <begin position="142"/>
        <end position="248"/>
    </location>
</feature>
<evidence type="ECO:0000313" key="3">
    <source>
        <dbReference type="Proteomes" id="UP000278143"/>
    </source>
</evidence>
<keyword evidence="3" id="KW-1185">Reference proteome</keyword>
<feature type="compositionally biased region" description="Gly residues" evidence="1">
    <location>
        <begin position="431"/>
        <end position="440"/>
    </location>
</feature>
<feature type="region of interest" description="Disordered" evidence="1">
    <location>
        <begin position="357"/>
        <end position="403"/>
    </location>
</feature>